<keyword evidence="1" id="KW-0472">Membrane</keyword>
<proteinExistence type="predicted"/>
<feature type="transmembrane region" description="Helical" evidence="1">
    <location>
        <begin position="172"/>
        <end position="194"/>
    </location>
</feature>
<protein>
    <submittedName>
        <fullName evidence="2">Uncharacterized protein</fullName>
    </submittedName>
</protein>
<name>A0A9W6DLY2_9EURO</name>
<organism evidence="2 3">
    <name type="scientific">Aspergillus brasiliensis</name>
    <dbReference type="NCBI Taxonomy" id="319629"/>
    <lineage>
        <taxon>Eukaryota</taxon>
        <taxon>Fungi</taxon>
        <taxon>Dikarya</taxon>
        <taxon>Ascomycota</taxon>
        <taxon>Pezizomycotina</taxon>
        <taxon>Eurotiomycetes</taxon>
        <taxon>Eurotiomycetidae</taxon>
        <taxon>Eurotiales</taxon>
        <taxon>Aspergillaceae</taxon>
        <taxon>Aspergillus</taxon>
        <taxon>Aspergillus subgen. Circumdati</taxon>
    </lineage>
</organism>
<comment type="caution">
    <text evidence="2">The sequence shown here is derived from an EMBL/GenBank/DDBJ whole genome shotgun (WGS) entry which is preliminary data.</text>
</comment>
<reference evidence="2" key="1">
    <citation type="submission" date="2022-07" db="EMBL/GenBank/DDBJ databases">
        <title>Taxonomy of Aspergillus series Nigri: significant species reduction supported by multi-species coalescent approaches.</title>
        <authorList>
            <person name="Bian C."/>
            <person name="Kusuya Y."/>
            <person name="Sklenar F."/>
            <person name="D'hooge E."/>
            <person name="Yaguchi T."/>
            <person name="Takahashi H."/>
            <person name="Hubka V."/>
        </authorList>
    </citation>
    <scope>NUCLEOTIDE SEQUENCE</scope>
    <source>
        <strain evidence="2">CBS 733.88</strain>
    </source>
</reference>
<dbReference type="AlphaFoldDB" id="A0A9W6DLY2"/>
<feature type="transmembrane region" description="Helical" evidence="1">
    <location>
        <begin position="119"/>
        <end position="139"/>
    </location>
</feature>
<dbReference type="EMBL" id="BROQ01000020">
    <property type="protein sequence ID" value="GKZ19567.1"/>
    <property type="molecule type" value="Genomic_DNA"/>
</dbReference>
<keyword evidence="1" id="KW-1133">Transmembrane helix</keyword>
<evidence type="ECO:0000313" key="3">
    <source>
        <dbReference type="Proteomes" id="UP001143548"/>
    </source>
</evidence>
<evidence type="ECO:0000256" key="1">
    <source>
        <dbReference type="SAM" id="Phobius"/>
    </source>
</evidence>
<evidence type="ECO:0000313" key="2">
    <source>
        <dbReference type="EMBL" id="GKZ19567.1"/>
    </source>
</evidence>
<gene>
    <name evidence="2" type="ORF">AbraCBS73388_004376</name>
</gene>
<keyword evidence="1" id="KW-0812">Transmembrane</keyword>
<accession>A0A9W6DLY2</accession>
<sequence>MDFSNPVTRKAFIWKVLRESELGSMDDWTNVRQLDTIPFELYCRIASDLDEPSFEALLLVSKELQRRTIEARLSLRYTRISVTNDVNGLDLLHQLASDERYRRFPRTLCFQSRQVPNRALVYTVSGITGTIILDAFPLIKQFCDDLHSLTSVTNIVIDYFQSASLVNDTSSMFLHLLFSALAEASVQPVFLVIFTRLSTRPRMNPVLRSHIAVIIQLPPSNIAIVWNNLTCLALGQPWDEASWEYVFRLIPSLFENAWKLRYMLWHGSLMQPCGWWRRIMTSAIDIYDYANSRTNTGINLWKLELDELIVSTRDLMRFLDLFGKHLETLILHRVYCPEGGWHNVLRRLRDKRICPEVKHMRLLIGRNVVDPPPAQEGDVSNMVEYDMENPHGFTIDHAMARALILEL</sequence>
<dbReference type="Proteomes" id="UP001143548">
    <property type="component" value="Unassembled WGS sequence"/>
</dbReference>